<keyword evidence="2" id="KW-0238">DNA-binding</keyword>
<dbReference type="RefSeq" id="WP_105040833.1">
    <property type="nucleotide sequence ID" value="NZ_PPSL01000006.1"/>
</dbReference>
<dbReference type="GO" id="GO:0006310">
    <property type="term" value="P:DNA recombination"/>
    <property type="evidence" value="ECO:0007669"/>
    <property type="project" value="UniProtKB-KW"/>
</dbReference>
<accession>A0A2S7SR41</accession>
<dbReference type="Pfam" id="PF17293">
    <property type="entry name" value="Arm-DNA-bind_5"/>
    <property type="match status" value="1"/>
</dbReference>
<dbReference type="InterPro" id="IPR011010">
    <property type="entry name" value="DNA_brk_join_enz"/>
</dbReference>
<dbReference type="PANTHER" id="PTHR30349">
    <property type="entry name" value="PHAGE INTEGRASE-RELATED"/>
    <property type="match status" value="1"/>
</dbReference>
<name>A0A2S7SR41_9BACT</name>
<evidence type="ECO:0000256" key="3">
    <source>
        <dbReference type="ARBA" id="ARBA00023172"/>
    </source>
</evidence>
<gene>
    <name evidence="5" type="ORF">CJD36_019235</name>
</gene>
<dbReference type="InterPro" id="IPR025269">
    <property type="entry name" value="SAM-like_dom"/>
</dbReference>
<dbReference type="GO" id="GO:0003677">
    <property type="term" value="F:DNA binding"/>
    <property type="evidence" value="ECO:0007669"/>
    <property type="project" value="UniProtKB-KW"/>
</dbReference>
<keyword evidence="3" id="KW-0233">DNA recombination</keyword>
<dbReference type="Pfam" id="PF13102">
    <property type="entry name" value="Phage_int_SAM_5"/>
    <property type="match status" value="1"/>
</dbReference>
<dbReference type="OrthoDB" id="9806835at2"/>
<comment type="caution">
    <text evidence="5">The sequence shown here is derived from an EMBL/GenBank/DDBJ whole genome shotgun (WGS) entry which is preliminary data.</text>
</comment>
<evidence type="ECO:0000313" key="5">
    <source>
        <dbReference type="EMBL" id="PQJ09383.1"/>
    </source>
</evidence>
<feature type="domain" description="Tyr recombinase" evidence="4">
    <location>
        <begin position="185"/>
        <end position="350"/>
    </location>
</feature>
<evidence type="ECO:0000256" key="2">
    <source>
        <dbReference type="ARBA" id="ARBA00023125"/>
    </source>
</evidence>
<dbReference type="CDD" id="cd01185">
    <property type="entry name" value="INTN1_C_like"/>
    <property type="match status" value="1"/>
</dbReference>
<proteinExistence type="inferred from homology"/>
<protein>
    <submittedName>
        <fullName evidence="5">Integrase</fullName>
    </submittedName>
</protein>
<dbReference type="InterPro" id="IPR002104">
    <property type="entry name" value="Integrase_catalytic"/>
</dbReference>
<evidence type="ECO:0000313" key="6">
    <source>
        <dbReference type="Proteomes" id="UP000239872"/>
    </source>
</evidence>
<dbReference type="InterPro" id="IPR035386">
    <property type="entry name" value="Arm-DNA-bind_5"/>
</dbReference>
<dbReference type="InterPro" id="IPR013762">
    <property type="entry name" value="Integrase-like_cat_sf"/>
</dbReference>
<dbReference type="Proteomes" id="UP000239872">
    <property type="component" value="Unassembled WGS sequence"/>
</dbReference>
<dbReference type="Gene3D" id="1.10.150.130">
    <property type="match status" value="1"/>
</dbReference>
<dbReference type="PANTHER" id="PTHR30349:SF64">
    <property type="entry name" value="PROPHAGE INTEGRASE INTD-RELATED"/>
    <property type="match status" value="1"/>
</dbReference>
<dbReference type="InterPro" id="IPR050090">
    <property type="entry name" value="Tyrosine_recombinase_XerCD"/>
</dbReference>
<evidence type="ECO:0000256" key="1">
    <source>
        <dbReference type="ARBA" id="ARBA00008857"/>
    </source>
</evidence>
<dbReference type="Gene3D" id="1.10.443.10">
    <property type="entry name" value="Intergrase catalytic core"/>
    <property type="match status" value="1"/>
</dbReference>
<evidence type="ECO:0000259" key="4">
    <source>
        <dbReference type="PROSITE" id="PS51898"/>
    </source>
</evidence>
<dbReference type="PROSITE" id="PS51898">
    <property type="entry name" value="TYR_RECOMBINASE"/>
    <property type="match status" value="1"/>
</dbReference>
<dbReference type="SUPFAM" id="SSF56349">
    <property type="entry name" value="DNA breaking-rejoining enzymes"/>
    <property type="match status" value="1"/>
</dbReference>
<sequence>MSVTIRKKPLANGLTALYLDVYQNGKRHKENLENCRLVTNATTVADRKRNKEIKELAENIRVKREQEIISLSYDVVASFKGNVDFIEYFENYISNYTKKDKRNMEGVCKRFQTFMKNEGIKSLTMRQLTESIVYKFSEYLMDTSEGEGASSYFKRFKKMIKNAHRDKIILSNPAEEVTIKRDESLIKSVLTSEEIQILSKTPISNQQVRNSFLFCCHTGLAWIDVKELRWKNINLRNGVLTKNRAKTNTETVVQLNKTAQALLPEPLEPNEIIFSLPSPTGALKLLKNWVNAAEIGKHVTWHCARHTFATNLIYNGVDVMIVAKLLGHSSLKYVLRYARVAEELKRNAVNSLPQLEL</sequence>
<keyword evidence="6" id="KW-1185">Reference proteome</keyword>
<dbReference type="EMBL" id="PPSL01000006">
    <property type="protein sequence ID" value="PQJ09383.1"/>
    <property type="molecule type" value="Genomic_DNA"/>
</dbReference>
<comment type="similarity">
    <text evidence="1">Belongs to the 'phage' integrase family.</text>
</comment>
<organism evidence="5 6">
    <name type="scientific">Flavipsychrobacter stenotrophus</name>
    <dbReference type="NCBI Taxonomy" id="2077091"/>
    <lineage>
        <taxon>Bacteria</taxon>
        <taxon>Pseudomonadati</taxon>
        <taxon>Bacteroidota</taxon>
        <taxon>Chitinophagia</taxon>
        <taxon>Chitinophagales</taxon>
        <taxon>Chitinophagaceae</taxon>
        <taxon>Flavipsychrobacter</taxon>
    </lineage>
</organism>
<dbReference type="AlphaFoldDB" id="A0A2S7SR41"/>
<dbReference type="InterPro" id="IPR010998">
    <property type="entry name" value="Integrase_recombinase_N"/>
</dbReference>
<dbReference type="GO" id="GO:0015074">
    <property type="term" value="P:DNA integration"/>
    <property type="evidence" value="ECO:0007669"/>
    <property type="project" value="InterPro"/>
</dbReference>
<dbReference type="Pfam" id="PF00589">
    <property type="entry name" value="Phage_integrase"/>
    <property type="match status" value="1"/>
</dbReference>
<reference evidence="5 6" key="1">
    <citation type="submission" date="2018-01" db="EMBL/GenBank/DDBJ databases">
        <title>A novel member of the phylum Bacteroidetes isolated from glacier ice.</title>
        <authorList>
            <person name="Liu Q."/>
            <person name="Xin Y.-H."/>
        </authorList>
    </citation>
    <scope>NUCLEOTIDE SEQUENCE [LARGE SCALE GENOMIC DNA]</scope>
    <source>
        <strain evidence="5 6">RB1R16</strain>
    </source>
</reference>